<accession>A0ACC7PJ36</accession>
<evidence type="ECO:0000313" key="1">
    <source>
        <dbReference type="EMBL" id="MFO2480296.1"/>
    </source>
</evidence>
<organism evidence="1 2">
    <name type="scientific">Pseudomonas imrae</name>
    <dbReference type="NCBI Taxonomy" id="2992837"/>
    <lineage>
        <taxon>Bacteria</taxon>
        <taxon>Pseudomonadati</taxon>
        <taxon>Pseudomonadota</taxon>
        <taxon>Gammaproteobacteria</taxon>
        <taxon>Pseudomonadales</taxon>
        <taxon>Pseudomonadaceae</taxon>
        <taxon>Pseudomonas</taxon>
    </lineage>
</organism>
<protein>
    <submittedName>
        <fullName evidence="1">NUDIX domain-containing protein</fullName>
    </submittedName>
</protein>
<sequence length="177" mass="20742">MQLIAEIIHPELKSMQGRVFRRHAARGIVLRDEQILLLFTERYNDFSFPGGGLNAGEDIVTGLKRELEEETGAREIQIRRHYGYIEEYRPYWKPQYDLMHMTSHFYLCGVAFQLDPVRMESHEIANGMRPVWINLQEAITHNEAVMQRQESSMGQSIQRETFMLKKIASELMTPISR</sequence>
<proteinExistence type="predicted"/>
<evidence type="ECO:0000313" key="2">
    <source>
        <dbReference type="Proteomes" id="UP001637618"/>
    </source>
</evidence>
<keyword evidence="2" id="KW-1185">Reference proteome</keyword>
<dbReference type="Proteomes" id="UP001637618">
    <property type="component" value="Unassembled WGS sequence"/>
</dbReference>
<reference evidence="1" key="1">
    <citation type="submission" date="2022-11" db="EMBL/GenBank/DDBJ databases">
        <title>Draft genome sequences of strains of Pseudomonas imrae sp. nov.</title>
        <authorList>
            <person name="Salva Serra F."/>
            <person name="Nimje P."/>
            <person name="Moore E.R.B."/>
            <person name="Marathe N.P."/>
        </authorList>
    </citation>
    <scope>NUCLEOTIDE SEQUENCE</scope>
    <source>
        <strain evidence="1">15FMM2</strain>
    </source>
</reference>
<comment type="caution">
    <text evidence="1">The sequence shown here is derived from an EMBL/GenBank/DDBJ whole genome shotgun (WGS) entry which is preliminary data.</text>
</comment>
<gene>
    <name evidence="1" type="ORF">OOJ96_23210</name>
</gene>
<name>A0ACC7PJ36_9PSED</name>
<dbReference type="EMBL" id="JAPEQY010000022">
    <property type="protein sequence ID" value="MFO2480296.1"/>
    <property type="molecule type" value="Genomic_DNA"/>
</dbReference>